<feature type="binding site" evidence="7">
    <location>
        <position position="372"/>
    </location>
    <ligand>
        <name>phosphoenolpyruvate</name>
        <dbReference type="ChEBI" id="CHEBI:58702"/>
    </ligand>
</feature>
<dbReference type="Pfam" id="PF00275">
    <property type="entry name" value="EPSP_synthase"/>
    <property type="match status" value="1"/>
</dbReference>
<dbReference type="EMBL" id="BSYI01000008">
    <property type="protein sequence ID" value="GMG82178.1"/>
    <property type="molecule type" value="Genomic_DNA"/>
</dbReference>
<dbReference type="PIRSF" id="PIRSF000505">
    <property type="entry name" value="EPSPS"/>
    <property type="match status" value="1"/>
</dbReference>
<comment type="subunit">
    <text evidence="7">Monomer.</text>
</comment>
<feature type="binding site" evidence="7">
    <location>
        <position position="191"/>
    </location>
    <ligand>
        <name>3-phosphoshikimate</name>
        <dbReference type="ChEBI" id="CHEBI:145989"/>
    </ligand>
</feature>
<feature type="binding site" evidence="7">
    <location>
        <position position="189"/>
    </location>
    <ligand>
        <name>3-phosphoshikimate</name>
        <dbReference type="ChEBI" id="CHEBI:145989"/>
    </ligand>
</feature>
<feature type="binding site" evidence="7">
    <location>
        <position position="144"/>
    </location>
    <ligand>
        <name>phosphoenolpyruvate</name>
        <dbReference type="ChEBI" id="CHEBI:58702"/>
    </ligand>
</feature>
<dbReference type="PANTHER" id="PTHR21090">
    <property type="entry name" value="AROM/DEHYDROQUINATE SYNTHASE"/>
    <property type="match status" value="1"/>
</dbReference>
<dbReference type="PROSITE" id="PS00885">
    <property type="entry name" value="EPSP_SYNTHASE_2"/>
    <property type="match status" value="1"/>
</dbReference>
<evidence type="ECO:0000313" key="9">
    <source>
        <dbReference type="EMBL" id="GMG82178.1"/>
    </source>
</evidence>
<evidence type="ECO:0000256" key="3">
    <source>
        <dbReference type="ARBA" id="ARBA00022605"/>
    </source>
</evidence>
<dbReference type="Gene3D" id="3.65.10.10">
    <property type="entry name" value="Enolpyruvate transferase domain"/>
    <property type="match status" value="2"/>
</dbReference>
<dbReference type="Proteomes" id="UP001239909">
    <property type="component" value="Unassembled WGS sequence"/>
</dbReference>
<dbReference type="InterPro" id="IPR036968">
    <property type="entry name" value="Enolpyruvate_Tfrase_sf"/>
</dbReference>
<feature type="domain" description="Enolpyruvate transferase" evidence="8">
    <location>
        <begin position="33"/>
        <end position="449"/>
    </location>
</feature>
<evidence type="ECO:0000256" key="7">
    <source>
        <dbReference type="HAMAP-Rule" id="MF_00210"/>
    </source>
</evidence>
<feature type="binding site" evidence="7">
    <location>
        <position position="368"/>
    </location>
    <ligand>
        <name>3-phosphoshikimate</name>
        <dbReference type="ChEBI" id="CHEBI:145989"/>
    </ligand>
</feature>
<dbReference type="InterPro" id="IPR013792">
    <property type="entry name" value="RNA3'P_cycl/enolpyr_Trfase_a/b"/>
</dbReference>
<comment type="pathway">
    <text evidence="1 7">Metabolic intermediate biosynthesis; chorismate biosynthesis; chorismate from D-erythrose 4-phosphate and phosphoenolpyruvate: step 6/7.</text>
</comment>
<comment type="similarity">
    <text evidence="2 7">Belongs to the EPSP synthase family.</text>
</comment>
<reference evidence="9 10" key="1">
    <citation type="submission" date="2023-04" db="EMBL/GenBank/DDBJ databases">
        <title>Marinoamorphus aggregata gen. nov., sp. Nov., isolate from tissue of brittle star Ophioplocus japonicus.</title>
        <authorList>
            <person name="Kawano K."/>
            <person name="Sawayama S."/>
            <person name="Nakagawa S."/>
        </authorList>
    </citation>
    <scope>NUCLEOTIDE SEQUENCE [LARGE SCALE GENOMIC DNA]</scope>
    <source>
        <strain evidence="9 10">NKW23</strain>
    </source>
</reference>
<keyword evidence="5 7" id="KW-0057">Aromatic amino acid biosynthesis</keyword>
<dbReference type="InterPro" id="IPR023193">
    <property type="entry name" value="EPSP_synthase_CS"/>
</dbReference>
<feature type="binding site" evidence="7">
    <location>
        <position position="48"/>
    </location>
    <ligand>
        <name>3-phosphoshikimate</name>
        <dbReference type="ChEBI" id="CHEBI:145989"/>
    </ligand>
</feature>
<dbReference type="InterPro" id="IPR006264">
    <property type="entry name" value="EPSP_synthase"/>
</dbReference>
<protein>
    <recommendedName>
        <fullName evidence="7">3-phosphoshikimate 1-carboxyvinyltransferase</fullName>
        <ecNumber evidence="7">2.5.1.19</ecNumber>
    </recommendedName>
    <alternativeName>
        <fullName evidence="7">5-enolpyruvylshikimate-3-phosphate synthase</fullName>
        <shortName evidence="7">EPSP synthase</shortName>
        <shortName evidence="7">EPSPS</shortName>
    </alternativeName>
</protein>
<accession>A0ABQ6LMX4</accession>
<evidence type="ECO:0000256" key="2">
    <source>
        <dbReference type="ARBA" id="ARBA00009948"/>
    </source>
</evidence>
<name>A0ABQ6LMX4_9RHOB</name>
<feature type="binding site" evidence="7">
    <location>
        <position position="191"/>
    </location>
    <ligand>
        <name>phosphoenolpyruvate</name>
        <dbReference type="ChEBI" id="CHEBI:58702"/>
    </ligand>
</feature>
<dbReference type="InterPro" id="IPR001986">
    <property type="entry name" value="Enolpyruvate_Tfrase_dom"/>
</dbReference>
<evidence type="ECO:0000256" key="1">
    <source>
        <dbReference type="ARBA" id="ARBA00004811"/>
    </source>
</evidence>
<dbReference type="CDD" id="cd01556">
    <property type="entry name" value="EPSP_synthase"/>
    <property type="match status" value="1"/>
</dbReference>
<dbReference type="PANTHER" id="PTHR21090:SF5">
    <property type="entry name" value="PENTAFUNCTIONAL AROM POLYPEPTIDE"/>
    <property type="match status" value="1"/>
</dbReference>
<evidence type="ECO:0000313" key="10">
    <source>
        <dbReference type="Proteomes" id="UP001239909"/>
    </source>
</evidence>
<organism evidence="9 10">
    <name type="scientific">Paralimibaculum aggregatum</name>
    <dbReference type="NCBI Taxonomy" id="3036245"/>
    <lineage>
        <taxon>Bacteria</taxon>
        <taxon>Pseudomonadati</taxon>
        <taxon>Pseudomonadota</taxon>
        <taxon>Alphaproteobacteria</taxon>
        <taxon>Rhodobacterales</taxon>
        <taxon>Paracoccaceae</taxon>
        <taxon>Paralimibaculum</taxon>
    </lineage>
</organism>
<gene>
    <name evidence="7 9" type="primary">aroA</name>
    <name evidence="9" type="ORF">LNKW23_13910</name>
</gene>
<keyword evidence="4 7" id="KW-0808">Transferase</keyword>
<feature type="binding site" evidence="7">
    <location>
        <position position="43"/>
    </location>
    <ligand>
        <name>3-phosphoshikimate</name>
        <dbReference type="ChEBI" id="CHEBI:145989"/>
    </ligand>
</feature>
<dbReference type="SUPFAM" id="SSF55205">
    <property type="entry name" value="EPT/RTPC-like"/>
    <property type="match status" value="1"/>
</dbReference>
<comment type="function">
    <text evidence="7">Catalyzes the transfer of the enolpyruvyl moiety of phosphoenolpyruvate (PEP) to the 5-hydroxyl of shikimate-3-phosphate (S3P) to produce enolpyruvyl shikimate-3-phosphate and inorganic phosphate.</text>
</comment>
<comment type="caution">
    <text evidence="9">The sequence shown here is derived from an EMBL/GenBank/DDBJ whole genome shotgun (WGS) entry which is preliminary data.</text>
</comment>
<comment type="subcellular location">
    <subcellularLocation>
        <location evidence="7">Cytoplasm</location>
    </subcellularLocation>
</comment>
<evidence type="ECO:0000256" key="5">
    <source>
        <dbReference type="ARBA" id="ARBA00023141"/>
    </source>
</evidence>
<evidence type="ECO:0000256" key="6">
    <source>
        <dbReference type="ARBA" id="ARBA00044633"/>
    </source>
</evidence>
<keyword evidence="3 7" id="KW-0028">Amino-acid biosynthesis</keyword>
<comment type="catalytic activity">
    <reaction evidence="6">
        <text>3-phosphoshikimate + phosphoenolpyruvate = 5-O-(1-carboxyvinyl)-3-phosphoshikimate + phosphate</text>
        <dbReference type="Rhea" id="RHEA:21256"/>
        <dbReference type="ChEBI" id="CHEBI:43474"/>
        <dbReference type="ChEBI" id="CHEBI:57701"/>
        <dbReference type="ChEBI" id="CHEBI:58702"/>
        <dbReference type="ChEBI" id="CHEBI:145989"/>
        <dbReference type="EC" id="2.5.1.19"/>
    </reaction>
    <physiologicalReaction direction="left-to-right" evidence="6">
        <dbReference type="Rhea" id="RHEA:21257"/>
    </physiologicalReaction>
</comment>
<feature type="binding site" evidence="7">
    <location>
        <position position="43"/>
    </location>
    <ligand>
        <name>phosphoenolpyruvate</name>
        <dbReference type="ChEBI" id="CHEBI:58702"/>
    </ligand>
</feature>
<feature type="binding site" evidence="7">
    <location>
        <position position="417"/>
    </location>
    <ligand>
        <name>phosphoenolpyruvate</name>
        <dbReference type="ChEBI" id="CHEBI:58702"/>
    </ligand>
</feature>
<comment type="caution">
    <text evidence="7">Lacks conserved residue(s) required for the propagation of feature annotation.</text>
</comment>
<evidence type="ECO:0000259" key="8">
    <source>
        <dbReference type="Pfam" id="PF00275"/>
    </source>
</evidence>
<feature type="binding site" evidence="7">
    <location>
        <position position="44"/>
    </location>
    <ligand>
        <name>3-phosphoshikimate</name>
        <dbReference type="ChEBI" id="CHEBI:145989"/>
    </ligand>
</feature>
<feature type="binding site" evidence="7">
    <location>
        <position position="341"/>
    </location>
    <ligand>
        <name>3-phosphoshikimate</name>
        <dbReference type="ChEBI" id="CHEBI:145989"/>
    </ligand>
</feature>
<feature type="binding site" evidence="7">
    <location>
        <position position="116"/>
    </location>
    <ligand>
        <name>phosphoenolpyruvate</name>
        <dbReference type="ChEBI" id="CHEBI:58702"/>
    </ligand>
</feature>
<sequence length="463" mass="47494">MPSSTTDMTAAPADEPRGEDAPLRLAAHASPGLSGTATIPGDKSVSHRALIFGTLAVGETRITGLLEGEDVLDTARAMRAFGAAVTRDGPGAWRVQGVGTGALAEPADVIDCGNSGTGVRLIMGMMATCPISATFTGDGSLRHRPMGRVLDPLALFGARAVGRRGGLLPLTLVGAEAPVPVRYATPMASAQVKSAVLLAGLNAPGETVVIEREATRDHTERMLMAAGAEVSVSETPEGHAIALTGRPELRPLTVAVPRDPSSAAFPVAAALVSEGAEVLVPGICLNPTRAGFYTTLAEMGAEIAHENPREEGGEPVADLRVRFSALAGVEVPPERAPSMIDEYPMLACLAASAEGPTVMRGIAELRVKESDRIAATVAGLRANGVAVDEHEDGMTVHGRGPGSVPGGGLVATHLDHRIAMAFLVMGLGARAPVTVDDARPIATSFPDFRTLMAGLGARIQPAG</sequence>
<dbReference type="PROSITE" id="PS00104">
    <property type="entry name" value="EPSP_SYNTHASE_1"/>
    <property type="match status" value="1"/>
</dbReference>
<dbReference type="NCBIfam" id="TIGR01356">
    <property type="entry name" value="aroA"/>
    <property type="match status" value="1"/>
</dbReference>
<feature type="active site" description="Proton acceptor" evidence="7">
    <location>
        <position position="341"/>
    </location>
</feature>
<keyword evidence="7" id="KW-0963">Cytoplasm</keyword>
<keyword evidence="10" id="KW-1185">Reference proteome</keyword>
<proteinExistence type="inferred from homology"/>
<dbReference type="EC" id="2.5.1.19" evidence="7"/>
<dbReference type="HAMAP" id="MF_00210">
    <property type="entry name" value="EPSP_synth"/>
    <property type="match status" value="1"/>
</dbReference>
<evidence type="ECO:0000256" key="4">
    <source>
        <dbReference type="ARBA" id="ARBA00022679"/>
    </source>
</evidence>